<accession>A0A0Z8ETC2</accession>
<feature type="transmembrane region" description="Helical" evidence="1">
    <location>
        <begin position="129"/>
        <end position="146"/>
    </location>
</feature>
<dbReference type="Gene3D" id="3.30.565.10">
    <property type="entry name" value="Histidine kinase-like ATPase, C-terminal domain"/>
    <property type="match status" value="1"/>
</dbReference>
<feature type="transmembrane region" description="Helical" evidence="1">
    <location>
        <begin position="102"/>
        <end position="122"/>
    </location>
</feature>
<feature type="transmembrane region" description="Helical" evidence="1">
    <location>
        <begin position="71"/>
        <end position="90"/>
    </location>
</feature>
<keyword evidence="1" id="KW-0472">Membrane</keyword>
<dbReference type="InterPro" id="IPR036890">
    <property type="entry name" value="HATPase_C_sf"/>
</dbReference>
<keyword evidence="1" id="KW-0812">Transmembrane</keyword>
<evidence type="ECO:0000313" key="5">
    <source>
        <dbReference type="Proteomes" id="UP000071962"/>
    </source>
</evidence>
<dbReference type="Proteomes" id="UP000594569">
    <property type="component" value="Chromosome"/>
</dbReference>
<dbReference type="EMBL" id="CP065430">
    <property type="protein sequence ID" value="QPO27673.1"/>
    <property type="molecule type" value="Genomic_DNA"/>
</dbReference>
<feature type="transmembrane region" description="Helical" evidence="1">
    <location>
        <begin position="46"/>
        <end position="64"/>
    </location>
</feature>
<feature type="transmembrane region" description="Helical" evidence="1">
    <location>
        <begin position="210"/>
        <end position="229"/>
    </location>
</feature>
<dbReference type="AlphaFoldDB" id="A0A0Z8ETC2"/>
<dbReference type="SUPFAM" id="SSF55874">
    <property type="entry name" value="ATPase domain of HSP90 chaperone/DNA topoisomerase II/histidine kinase"/>
    <property type="match status" value="1"/>
</dbReference>
<sequence length="524" mass="61962">MKTWLKNISDNSLLLWWITLINHFILMIYIYLQIPFDFSSTFTQKFAVVFIILLIISTYICNFLKFKYSELKLWLLLSLFLISWQLALNLNVEHTLFHFLDLLHPINSFLLVYSSVSIILLGKKIGEELFFVTFIVIIITEISYFFSKPLFLFLSIFTSFFISYLPIILLMMYKKELKSFLNYQRKNLTFLSFFLPVTYIILYINTTDIGILNFLWYVEILLVLVAFHLKTIYMSFQKKIDELKLLYIEASLKVLLGVSILLVTTFIIVRLDLKQSFICFNLLVLIVGFLTEEFIRLFRGKRLTGAKDYLEVLFLKRNKMVKNLLANEDIEQQFAEFLHNEVLQSVMAIKNFNKYGEDEKFRTQIGYVSDELVQRIRERMDYYQPMSSGNEELTKKYTSLIDRILRRYETMKKVETDFQSDFFLMEPYDKILYRFIEELVTNAVKYSSGHIISLSLSVSDDIIYLSCKNDYDISSNHLGYGLKNLENRVSVLGGTIEIQTMDAMFQVEIQLPIDKELCYENFIN</sequence>
<evidence type="ECO:0000313" key="4">
    <source>
        <dbReference type="EMBL" id="QPO27673.1"/>
    </source>
</evidence>
<evidence type="ECO:0000313" key="2">
    <source>
        <dbReference type="EMBL" id="CYW56048.1"/>
    </source>
</evidence>
<evidence type="ECO:0000313" key="6">
    <source>
        <dbReference type="Proteomes" id="UP000594569"/>
    </source>
</evidence>
<dbReference type="EMBL" id="FIKT01000001">
    <property type="protein sequence ID" value="CYW56048.1"/>
    <property type="molecule type" value="Genomic_DNA"/>
</dbReference>
<feature type="transmembrane region" description="Helical" evidence="1">
    <location>
        <begin position="152"/>
        <end position="173"/>
    </location>
</feature>
<keyword evidence="3" id="KW-0067">ATP-binding</keyword>
<dbReference type="GO" id="GO:0016301">
    <property type="term" value="F:kinase activity"/>
    <property type="evidence" value="ECO:0007669"/>
    <property type="project" value="UniProtKB-KW"/>
</dbReference>
<keyword evidence="1" id="KW-1133">Transmembrane helix</keyword>
<feature type="transmembrane region" description="Helical" evidence="1">
    <location>
        <begin position="275"/>
        <end position="295"/>
    </location>
</feature>
<feature type="transmembrane region" description="Helical" evidence="1">
    <location>
        <begin position="185"/>
        <end position="204"/>
    </location>
</feature>
<dbReference type="Proteomes" id="UP000071962">
    <property type="component" value="Unassembled WGS sequence"/>
</dbReference>
<name>A0A0Z8ETC2_STRSU</name>
<dbReference type="Proteomes" id="UP000748881">
    <property type="component" value="Unassembled WGS sequence"/>
</dbReference>
<dbReference type="RefSeq" id="WP_024394053.1">
    <property type="nucleotide sequence ID" value="NZ_BCCT01000067.1"/>
</dbReference>
<reference evidence="2 5" key="1">
    <citation type="submission" date="2016-02" db="EMBL/GenBank/DDBJ databases">
        <authorList>
            <consortium name="Pathogen Informatics"/>
        </authorList>
    </citation>
    <scope>NUCLEOTIDE SEQUENCE [LARGE SCALE GENOMIC DNA]</scope>
    <source>
        <strain evidence="2 5">SS1062</strain>
    </source>
</reference>
<protein>
    <submittedName>
        <fullName evidence="3">ATP-binding protein</fullName>
    </submittedName>
    <submittedName>
        <fullName evidence="2">Histidine kinase</fullName>
    </submittedName>
</protein>
<organism evidence="2 5">
    <name type="scientific">Streptococcus suis</name>
    <dbReference type="NCBI Taxonomy" id="1307"/>
    <lineage>
        <taxon>Bacteria</taxon>
        <taxon>Bacillati</taxon>
        <taxon>Bacillota</taxon>
        <taxon>Bacilli</taxon>
        <taxon>Lactobacillales</taxon>
        <taxon>Streptococcaceae</taxon>
        <taxon>Streptococcus</taxon>
    </lineage>
</organism>
<feature type="transmembrane region" description="Helical" evidence="1">
    <location>
        <begin position="250"/>
        <end position="269"/>
    </location>
</feature>
<proteinExistence type="predicted"/>
<dbReference type="EMBL" id="JABLKP010000009">
    <property type="protein sequence ID" value="NQP83575.1"/>
    <property type="molecule type" value="Genomic_DNA"/>
</dbReference>
<keyword evidence="3" id="KW-0547">Nucleotide-binding</keyword>
<reference evidence="4 6" key="3">
    <citation type="submission" date="2020-12" db="EMBL/GenBank/DDBJ databases">
        <title>Nonconservative transfer and diversity of a new family of integrative and conjugative elements associated with antibiotic resistance in zoonotic pathogen Streptococcus suis.</title>
        <authorList>
            <person name="Huang J."/>
        </authorList>
    </citation>
    <scope>NUCLEOTIDE SEQUENCE [LARGE SCALE GENOMIC DNA]</scope>
    <source>
        <strain evidence="4 6">YZDH1</strain>
    </source>
</reference>
<feature type="transmembrane region" description="Helical" evidence="1">
    <location>
        <begin position="12"/>
        <end position="34"/>
    </location>
</feature>
<reference evidence="3" key="2">
    <citation type="submission" date="2020-05" db="EMBL/GenBank/DDBJ databases">
        <title>Linking phenotype, genotype and ecology: antimicrobial resistance in the zoonotic pathogen Streptococcus suis.</title>
        <authorList>
            <person name="Hadjirin N.F."/>
            <person name="Miller E.L."/>
            <person name="Murray G.R."/>
            <person name="Yen P.L.K."/>
            <person name="Phuc H.D."/>
            <person name="Wileman T.M."/>
            <person name="Hernandez-Garcia J."/>
            <person name="Williamson S.M."/>
            <person name="Parkhill J."/>
            <person name="Maskell D.J."/>
            <person name="Zhou R."/>
            <person name="Fittipaldi N."/>
            <person name="Gottschalk M."/>
            <person name="Tucker A.D.W."/>
            <person name="Hoa N.T."/>
            <person name="Welch J."/>
            <person name="Weinert L.A."/>
        </authorList>
    </citation>
    <scope>NUCLEOTIDE SEQUENCE</scope>
    <source>
        <strain evidence="3">TMW_SS111</strain>
    </source>
</reference>
<keyword evidence="2" id="KW-0418">Kinase</keyword>
<keyword evidence="2" id="KW-0808">Transferase</keyword>
<dbReference type="GO" id="GO:0005524">
    <property type="term" value="F:ATP binding"/>
    <property type="evidence" value="ECO:0007669"/>
    <property type="project" value="UniProtKB-KW"/>
</dbReference>
<evidence type="ECO:0000313" key="3">
    <source>
        <dbReference type="EMBL" id="NQP83575.1"/>
    </source>
</evidence>
<evidence type="ECO:0000256" key="1">
    <source>
        <dbReference type="SAM" id="Phobius"/>
    </source>
</evidence>
<gene>
    <name evidence="2" type="ORF">ERS132551_00093</name>
    <name evidence="3" type="ORF">HO898_07610</name>
    <name evidence="4" type="ORF">I5V48_05995</name>
</gene>